<comment type="subcellular location">
    <subcellularLocation>
        <location evidence="2">Cytoplasm</location>
    </subcellularLocation>
</comment>
<dbReference type="NCBIfam" id="TIGR01826">
    <property type="entry name" value="CofD_related"/>
    <property type="match status" value="1"/>
</dbReference>
<dbReference type="InterPro" id="IPR010119">
    <property type="entry name" value="Gluconeogen_factor"/>
</dbReference>
<dbReference type="SUPFAM" id="SSF142338">
    <property type="entry name" value="CofD-like"/>
    <property type="match status" value="1"/>
</dbReference>
<dbReference type="GO" id="GO:0043743">
    <property type="term" value="F:LPPG:FO 2-phospho-L-lactate transferase activity"/>
    <property type="evidence" value="ECO:0007669"/>
    <property type="project" value="InterPro"/>
</dbReference>
<evidence type="ECO:0000256" key="2">
    <source>
        <dbReference type="HAMAP-Rule" id="MF_00973"/>
    </source>
</evidence>
<reference evidence="3" key="1">
    <citation type="submission" date="2022-04" db="EMBL/GenBank/DDBJ databases">
        <title>Desulfatitalea alkaliphila sp. nov., a novel anaerobic sulfate-reducing bacterium isolated from terrestrial mud volcano, Taman Peninsula, Russia.</title>
        <authorList>
            <person name="Khomyakova M.A."/>
            <person name="Merkel A.Y."/>
            <person name="Slobodkin A.I."/>
        </authorList>
    </citation>
    <scope>NUCLEOTIDE SEQUENCE</scope>
    <source>
        <strain evidence="3">M08but</strain>
    </source>
</reference>
<dbReference type="InterPro" id="IPR038136">
    <property type="entry name" value="CofD-like_dom_sf"/>
</dbReference>
<dbReference type="GO" id="GO:0005737">
    <property type="term" value="C:cytoplasm"/>
    <property type="evidence" value="ECO:0007669"/>
    <property type="project" value="UniProtKB-SubCell"/>
</dbReference>
<dbReference type="Proteomes" id="UP001165427">
    <property type="component" value="Unassembled WGS sequence"/>
</dbReference>
<dbReference type="HAMAP" id="MF_00973">
    <property type="entry name" value="Gluconeogen_factor"/>
    <property type="match status" value="1"/>
</dbReference>
<dbReference type="InterPro" id="IPR002882">
    <property type="entry name" value="CofD"/>
</dbReference>
<evidence type="ECO:0000313" key="4">
    <source>
        <dbReference type="Proteomes" id="UP001165427"/>
    </source>
</evidence>
<evidence type="ECO:0000256" key="1">
    <source>
        <dbReference type="ARBA" id="ARBA00022490"/>
    </source>
</evidence>
<keyword evidence="1 2" id="KW-0963">Cytoplasm</keyword>
<gene>
    <name evidence="3" type="ORF">MRX98_08415</name>
</gene>
<evidence type="ECO:0000313" key="3">
    <source>
        <dbReference type="EMBL" id="MCJ8500593.1"/>
    </source>
</evidence>
<accession>A0AA41UPL5</accession>
<sequence>MDFEHSTTAPLQVVTIGGGSGQFALLSGLRDIPGIALTAVVSMMDSGGSTGRLRDELGTLPPGDVLKCIVALSPHQQFARQILQKRFKKDRRLEGHNAGNMLLTMLSRYTGNFPSGVAALSEILDTRGTILPVTTDQATLVAELTDGTRIFGEQAIDVPRGHQREKIRDVFLVPHHCDAIHVYPPVVDAIAAADFIIVGPGDLFTSIIPNLVVPGVADALRACRAPLLYVLNIMTKYGETHNFLAMDFVQRLEAYLGKRVDGVIYNNRPPSESICQLYQAQKADCVRLEPSDPDWTGRTMHAADLIETDGPVVRHDPRKLAGLLQTIFFAEKDPKEV</sequence>
<proteinExistence type="inferred from homology"/>
<dbReference type="RefSeq" id="WP_246905427.1">
    <property type="nucleotide sequence ID" value="NZ_JALJRB010000007.1"/>
</dbReference>
<dbReference type="GO" id="GO:0008360">
    <property type="term" value="P:regulation of cell shape"/>
    <property type="evidence" value="ECO:0007669"/>
    <property type="project" value="UniProtKB-UniRule"/>
</dbReference>
<comment type="caution">
    <text evidence="3">The sequence shown here is derived from an EMBL/GenBank/DDBJ whole genome shotgun (WGS) entry which is preliminary data.</text>
</comment>
<comment type="function">
    <text evidence="2">Required for morphogenesis under gluconeogenic growth conditions.</text>
</comment>
<dbReference type="PANTHER" id="PTHR30135">
    <property type="entry name" value="UNCHARACTERIZED PROTEIN YVCK-RELATED"/>
    <property type="match status" value="1"/>
</dbReference>
<dbReference type="EMBL" id="JALJRB010000007">
    <property type="protein sequence ID" value="MCJ8500593.1"/>
    <property type="molecule type" value="Genomic_DNA"/>
</dbReference>
<dbReference type="CDD" id="cd07187">
    <property type="entry name" value="YvcK_like"/>
    <property type="match status" value="1"/>
</dbReference>
<dbReference type="Gene3D" id="3.40.50.10680">
    <property type="entry name" value="CofD-like domains"/>
    <property type="match status" value="1"/>
</dbReference>
<comment type="similarity">
    <text evidence="2">Belongs to the gluconeogenesis factor family.</text>
</comment>
<protein>
    <recommendedName>
        <fullName evidence="2">Putative gluconeogenesis factor</fullName>
    </recommendedName>
</protein>
<dbReference type="Pfam" id="PF01933">
    <property type="entry name" value="CofD"/>
    <property type="match status" value="1"/>
</dbReference>
<dbReference type="PANTHER" id="PTHR30135:SF3">
    <property type="entry name" value="GLUCONEOGENESIS FACTOR-RELATED"/>
    <property type="match status" value="1"/>
</dbReference>
<keyword evidence="4" id="KW-1185">Reference proteome</keyword>
<name>A0AA41UPL5_9BACT</name>
<dbReference type="AlphaFoldDB" id="A0AA41UPL5"/>
<organism evidence="3 4">
    <name type="scientific">Desulfatitalea alkaliphila</name>
    <dbReference type="NCBI Taxonomy" id="2929485"/>
    <lineage>
        <taxon>Bacteria</taxon>
        <taxon>Pseudomonadati</taxon>
        <taxon>Thermodesulfobacteriota</taxon>
        <taxon>Desulfobacteria</taxon>
        <taxon>Desulfobacterales</taxon>
        <taxon>Desulfosarcinaceae</taxon>
        <taxon>Desulfatitalea</taxon>
    </lineage>
</organism>